<evidence type="ECO:0008006" key="3">
    <source>
        <dbReference type="Google" id="ProtNLM"/>
    </source>
</evidence>
<dbReference type="EMBL" id="CP036498">
    <property type="protein sequence ID" value="QUS40609.1"/>
    <property type="molecule type" value="Genomic_DNA"/>
</dbReference>
<evidence type="ECO:0000313" key="1">
    <source>
        <dbReference type="EMBL" id="QUS40609.1"/>
    </source>
</evidence>
<dbReference type="Proteomes" id="UP000682843">
    <property type="component" value="Chromosome"/>
</dbReference>
<dbReference type="Gene3D" id="3.30.870.10">
    <property type="entry name" value="Endonuclease Chain A"/>
    <property type="match status" value="1"/>
</dbReference>
<dbReference type="CDD" id="cd09117">
    <property type="entry name" value="PLDc_Bfil_DEXD_like"/>
    <property type="match status" value="1"/>
</dbReference>
<protein>
    <recommendedName>
        <fullName evidence="3">Choline phosphatase</fullName>
    </recommendedName>
</protein>
<organism evidence="1 2">
    <name type="scientific">Tardiphaga alba</name>
    <dbReference type="NCBI Taxonomy" id="340268"/>
    <lineage>
        <taxon>Bacteria</taxon>
        <taxon>Pseudomonadati</taxon>
        <taxon>Pseudomonadota</taxon>
        <taxon>Alphaproteobacteria</taxon>
        <taxon>Hyphomicrobiales</taxon>
        <taxon>Nitrobacteraceae</taxon>
        <taxon>Tardiphaga</taxon>
    </lineage>
</organism>
<gene>
    <name evidence="1" type="ORF">RPMA_18530</name>
</gene>
<keyword evidence="2" id="KW-1185">Reference proteome</keyword>
<accession>A0ABX8AD93</accession>
<dbReference type="RefSeq" id="WP_211909197.1">
    <property type="nucleotide sequence ID" value="NZ_CP036498.1"/>
</dbReference>
<sequence length="637" mass="69534">MKIETGRVLDRLPAEERCLGAVFTSYSFDPAFFEENVLRAVLRLTSDPVEQAERYHNEARRALQETPVVVVVDAGERRAGRRLPYDLLEVSEAVFHPKSVLLLYRDFARLLVGSGNLTRPGFGENTELFVSTDMIYVSGPDIALLDSFDAHLGRIEALVRRTGTQLRLIREEIRRRLPTAQSPAPSAGLPLLDSTAGPILDQFAALIPAGAIVTSVGMLAPFYETDDIDAVVADDTSVFGLLEKRVGPEATLDIGLRWENPQIQPTAPIELSEGLNRIWAMKTAEKDADLTYLVPTDLTRNTMAYLDGAGQRRRMPLDQATTSVEDRTLWIQPDPLAFAPRQAIANASDRFSKVRYWLHPASRLVDGRATHRPLHAKMMAIVYRSGTRDTTLIMMGSANMSRRALLLKSGKGGGNVELGLAFAIEGHFELRDFVPDLVHAPPSACNPAEREFPKKDPNFALAIDQASHDPGSKTLHVSWTPMAAALASWRLSYDGRDIASSVEAPSLAVCVKDFTLNPSTAEVILHVDGKDYSAPILVTDLVGLPVTSSGAGVGLEELLLLLSRRIGTERTLLIAERRNSKNGDGLTSLFGRGSLQRTCSRPGGARPKTSRMSISLCRLSVCGSRARSGSKLPGHAC</sequence>
<reference evidence="1 2" key="1">
    <citation type="submission" date="2019-02" db="EMBL/GenBank/DDBJ databases">
        <title>Emended description of the genus Rhodopseudomonas and description of Rhodopseudomonas albus sp. nov., a non-phototrophic, heavy-metal-tolerant bacterium isolated from garden soil.</title>
        <authorList>
            <person name="Bao Z."/>
            <person name="Cao W.W."/>
            <person name="Sato Y."/>
            <person name="Nishizawa T."/>
            <person name="Zhao J."/>
            <person name="Guo Y."/>
            <person name="Ohta H."/>
        </authorList>
    </citation>
    <scope>NUCLEOTIDE SEQUENCE [LARGE SCALE GENOMIC DNA]</scope>
    <source>
        <strain evidence="1 2">SK50-23</strain>
    </source>
</reference>
<proteinExistence type="predicted"/>
<name>A0ABX8AD93_9BRAD</name>
<evidence type="ECO:0000313" key="2">
    <source>
        <dbReference type="Proteomes" id="UP000682843"/>
    </source>
</evidence>